<dbReference type="PROSITE" id="PS51707">
    <property type="entry name" value="CYTH"/>
    <property type="match status" value="1"/>
</dbReference>
<name>A0A1H2VZQ5_9PROT</name>
<accession>A0A1H2VZQ5</accession>
<dbReference type="CDD" id="cd07756">
    <property type="entry name" value="CYTH-like_Pase_CHAD"/>
    <property type="match status" value="1"/>
</dbReference>
<dbReference type="SUPFAM" id="SSF55154">
    <property type="entry name" value="CYTH-like phosphatases"/>
    <property type="match status" value="1"/>
</dbReference>
<evidence type="ECO:0000313" key="3">
    <source>
        <dbReference type="EMBL" id="SDW73813.1"/>
    </source>
</evidence>
<protein>
    <submittedName>
        <fullName evidence="3">CYTH domain-containing protein</fullName>
    </submittedName>
</protein>
<dbReference type="PROSITE" id="PS51708">
    <property type="entry name" value="CHAD"/>
    <property type="match status" value="1"/>
</dbReference>
<reference evidence="3 4" key="1">
    <citation type="submission" date="2016-10" db="EMBL/GenBank/DDBJ databases">
        <authorList>
            <person name="de Groot N.N."/>
        </authorList>
    </citation>
    <scope>NUCLEOTIDE SEQUENCE [LARGE SCALE GENOMIC DNA]</scope>
    <source>
        <strain evidence="3 4">Nm110</strain>
    </source>
</reference>
<feature type="domain" description="CHAD" evidence="2">
    <location>
        <begin position="222"/>
        <end position="512"/>
    </location>
</feature>
<feature type="domain" description="CYTH" evidence="1">
    <location>
        <begin position="2"/>
        <end position="207"/>
    </location>
</feature>
<dbReference type="InterPro" id="IPR038186">
    <property type="entry name" value="CHAD_dom_sf"/>
</dbReference>
<proteinExistence type="predicted"/>
<dbReference type="AlphaFoldDB" id="A0A1H2VZQ5"/>
<dbReference type="SMART" id="SM01118">
    <property type="entry name" value="CYTH"/>
    <property type="match status" value="1"/>
</dbReference>
<dbReference type="GO" id="GO:0046872">
    <property type="term" value="F:metal ion binding"/>
    <property type="evidence" value="ECO:0007669"/>
    <property type="project" value="TreeGrafter"/>
</dbReference>
<dbReference type="RefSeq" id="WP_074667268.1">
    <property type="nucleotide sequence ID" value="NZ_FNNH01000025.1"/>
</dbReference>
<dbReference type="SMART" id="SM00880">
    <property type="entry name" value="CHAD"/>
    <property type="match status" value="1"/>
</dbReference>
<dbReference type="GO" id="GO:0050355">
    <property type="term" value="F:inorganic triphosphate phosphatase activity"/>
    <property type="evidence" value="ECO:0007669"/>
    <property type="project" value="InterPro"/>
</dbReference>
<dbReference type="Proteomes" id="UP000183454">
    <property type="component" value="Unassembled WGS sequence"/>
</dbReference>
<dbReference type="Gene3D" id="2.40.320.10">
    <property type="entry name" value="Hypothetical Protein Pfu-838710-001"/>
    <property type="match status" value="1"/>
</dbReference>
<dbReference type="Gene3D" id="1.40.20.10">
    <property type="entry name" value="CHAD domain"/>
    <property type="match status" value="1"/>
</dbReference>
<dbReference type="InterPro" id="IPR039013">
    <property type="entry name" value="YgiF"/>
</dbReference>
<evidence type="ECO:0000259" key="1">
    <source>
        <dbReference type="PROSITE" id="PS51707"/>
    </source>
</evidence>
<gene>
    <name evidence="3" type="ORF">SAMN05421882_102518</name>
</gene>
<dbReference type="EMBL" id="FNNH01000025">
    <property type="protein sequence ID" value="SDW73813.1"/>
    <property type="molecule type" value="Genomic_DNA"/>
</dbReference>
<evidence type="ECO:0000313" key="4">
    <source>
        <dbReference type="Proteomes" id="UP000183454"/>
    </source>
</evidence>
<dbReference type="InterPro" id="IPR007899">
    <property type="entry name" value="CHAD_dom"/>
</dbReference>
<evidence type="ECO:0000259" key="2">
    <source>
        <dbReference type="PROSITE" id="PS51708"/>
    </source>
</evidence>
<dbReference type="PANTHER" id="PTHR39569:SF1">
    <property type="entry name" value="INORGANIC TRIPHOSPHATASE"/>
    <property type="match status" value="1"/>
</dbReference>
<sequence>MPKEIELKLSLPRSCIKYLQHLPLLETLGISRPTKQKLYTIYFDTPDLALKRQNCALRLRQMGKNWLQTIKTEGSVASGLHERNEWEVSVPSNQLDFTQLGDPGMIKLLSSAELRKQLRQVFITRFTRHMYLLQTEEGSQIEFCFDHGKIIIDHTKESFTEIELELKSGKPTQLFRLALTLVQILPFPLRLENISKAERGYMLYTGHKNPPVKALPVELKADMDLTTAFTLIAQNCLDQLTRNEHGVITRIDAEYLHQMRIALRRLRTAFDVFASAIPNEVSLIHELKWLTHHLNPARDWDVFVTEQLPKIQQNFEDHTGIAALIKTCEILRKKHNKAARNSIKSKRYTKLILQLNLYLEEAFKYPGQPKTLKKAVTNMTLINFTKSVLINCHKHIIDTMNKVEEFDLTSLHSLRISIKKQRYTVEFFQALFAPVEVKKYIHSLSELQDILGTISDSINTQRLLKEIPVSKTKTLVSREAVGIILGWNKQQLQRMNTEIKDALQLFYHTSLFWEAC</sequence>
<organism evidence="3 4">
    <name type="scientific">Nitrosomonas communis</name>
    <dbReference type="NCBI Taxonomy" id="44574"/>
    <lineage>
        <taxon>Bacteria</taxon>
        <taxon>Pseudomonadati</taxon>
        <taxon>Pseudomonadota</taxon>
        <taxon>Betaproteobacteria</taxon>
        <taxon>Nitrosomonadales</taxon>
        <taxon>Nitrosomonadaceae</taxon>
        <taxon>Nitrosomonas</taxon>
    </lineage>
</organism>
<dbReference type="Pfam" id="PF01928">
    <property type="entry name" value="CYTH"/>
    <property type="match status" value="1"/>
</dbReference>
<dbReference type="InterPro" id="IPR023577">
    <property type="entry name" value="CYTH_domain"/>
</dbReference>
<dbReference type="PANTHER" id="PTHR39569">
    <property type="entry name" value="INORGANIC TRIPHOSPHATASE"/>
    <property type="match status" value="1"/>
</dbReference>
<dbReference type="InterPro" id="IPR033469">
    <property type="entry name" value="CYTH-like_dom_sf"/>
</dbReference>
<dbReference type="Pfam" id="PF05235">
    <property type="entry name" value="CHAD"/>
    <property type="match status" value="1"/>
</dbReference>